<dbReference type="SUPFAM" id="SSF52833">
    <property type="entry name" value="Thioredoxin-like"/>
    <property type="match status" value="1"/>
</dbReference>
<keyword evidence="1" id="KW-0732">Signal</keyword>
<evidence type="ECO:0000259" key="2">
    <source>
        <dbReference type="PROSITE" id="PS51352"/>
    </source>
</evidence>
<dbReference type="GO" id="GO:0016209">
    <property type="term" value="F:antioxidant activity"/>
    <property type="evidence" value="ECO:0007669"/>
    <property type="project" value="InterPro"/>
</dbReference>
<dbReference type="InterPro" id="IPR013766">
    <property type="entry name" value="Thioredoxin_domain"/>
</dbReference>
<dbReference type="STRING" id="1526658.BHK69_08425"/>
<sequence length="213" mass="22167">MKASLTRQSFIAGLALAGLSLSAGSVLAQGAAKIGQPAPAFQAVDADGKTRNLSEFAGKTVILEWTNADCPYVRKHYNSATMQTLQKDMAKEGIVWLSVVSSPVGEQGYVEGSAAKELTAKRDAAPAAVLLDPNSKVARAYGATTTPHMYIVDPKGTLAYMGAIDDKPSSNPASLNGAKSYVRQAVAELKAGKPISEAATKSYGCAVKYAPLS</sequence>
<evidence type="ECO:0000313" key="3">
    <source>
        <dbReference type="EMBL" id="AOO80483.1"/>
    </source>
</evidence>
<accession>A0A1D7TZE1</accession>
<dbReference type="EMBL" id="CP017147">
    <property type="protein sequence ID" value="AOO80483.1"/>
    <property type="molecule type" value="Genomic_DNA"/>
</dbReference>
<protein>
    <submittedName>
        <fullName evidence="3">Alkyl hydroperoxide reductase</fullName>
    </submittedName>
</protein>
<feature type="chain" id="PRO_5009099821" evidence="1">
    <location>
        <begin position="29"/>
        <end position="213"/>
    </location>
</feature>
<dbReference type="PANTHER" id="PTHR43640:SF1">
    <property type="entry name" value="THIOREDOXIN-DEPENDENT PEROXIREDOXIN"/>
    <property type="match status" value="1"/>
</dbReference>
<dbReference type="Gene3D" id="3.40.30.10">
    <property type="entry name" value="Glutaredoxin"/>
    <property type="match status" value="1"/>
</dbReference>
<dbReference type="OrthoDB" id="9809746at2"/>
<dbReference type="AlphaFoldDB" id="A0A1D7TZE1"/>
<organism evidence="3 4">
    <name type="scientific">Bosea vaviloviae</name>
    <dbReference type="NCBI Taxonomy" id="1526658"/>
    <lineage>
        <taxon>Bacteria</taxon>
        <taxon>Pseudomonadati</taxon>
        <taxon>Pseudomonadota</taxon>
        <taxon>Alphaproteobacteria</taxon>
        <taxon>Hyphomicrobiales</taxon>
        <taxon>Boseaceae</taxon>
        <taxon>Bosea</taxon>
    </lineage>
</organism>
<dbReference type="InterPro" id="IPR006311">
    <property type="entry name" value="TAT_signal"/>
</dbReference>
<dbReference type="Proteomes" id="UP000094969">
    <property type="component" value="Chromosome"/>
</dbReference>
<dbReference type="InterPro" id="IPR036249">
    <property type="entry name" value="Thioredoxin-like_sf"/>
</dbReference>
<feature type="signal peptide" evidence="1">
    <location>
        <begin position="1"/>
        <end position="28"/>
    </location>
</feature>
<name>A0A1D7TZE1_9HYPH</name>
<proteinExistence type="predicted"/>
<dbReference type="InterPro" id="IPR000866">
    <property type="entry name" value="AhpC/TSA"/>
</dbReference>
<feature type="domain" description="Thioredoxin" evidence="2">
    <location>
        <begin position="32"/>
        <end position="191"/>
    </location>
</feature>
<dbReference type="InterPro" id="IPR047262">
    <property type="entry name" value="PRX-like1"/>
</dbReference>
<evidence type="ECO:0000256" key="1">
    <source>
        <dbReference type="SAM" id="SignalP"/>
    </source>
</evidence>
<gene>
    <name evidence="3" type="ORF">BHK69_08425</name>
</gene>
<dbReference type="RefSeq" id="WP_069689701.1">
    <property type="nucleotide sequence ID" value="NZ_CP017147.1"/>
</dbReference>
<dbReference type="PROSITE" id="PS51352">
    <property type="entry name" value="THIOREDOXIN_2"/>
    <property type="match status" value="1"/>
</dbReference>
<keyword evidence="4" id="KW-1185">Reference proteome</keyword>
<dbReference type="Pfam" id="PF00578">
    <property type="entry name" value="AhpC-TSA"/>
    <property type="match status" value="1"/>
</dbReference>
<evidence type="ECO:0000313" key="4">
    <source>
        <dbReference type="Proteomes" id="UP000094969"/>
    </source>
</evidence>
<dbReference type="GO" id="GO:0016491">
    <property type="term" value="F:oxidoreductase activity"/>
    <property type="evidence" value="ECO:0007669"/>
    <property type="project" value="InterPro"/>
</dbReference>
<dbReference type="KEGG" id="bvv:BHK69_08425"/>
<dbReference type="PANTHER" id="PTHR43640">
    <property type="entry name" value="OS07G0260300 PROTEIN"/>
    <property type="match status" value="1"/>
</dbReference>
<reference evidence="3 4" key="1">
    <citation type="journal article" date="2015" name="Antonie Van Leeuwenhoek">
        <title>Bosea vaviloviae sp. nov., a new species of slow-growing rhizobia isolated from nodules of the relict species Vavilovia formosa (Stev.) Fed.</title>
        <authorList>
            <person name="Safronova V.I."/>
            <person name="Kuznetsova I.G."/>
            <person name="Sazanova A.L."/>
            <person name="Kimeklis A.K."/>
            <person name="Belimov A.A."/>
            <person name="Andronov E.E."/>
            <person name="Pinaev A.G."/>
            <person name="Chizhevskaya E.P."/>
            <person name="Pukhaev A.R."/>
            <person name="Popov K.P."/>
            <person name="Willems A."/>
            <person name="Tikhonovich I.A."/>
        </authorList>
    </citation>
    <scope>NUCLEOTIDE SEQUENCE [LARGE SCALE GENOMIC DNA]</scope>
    <source>
        <strain evidence="3 4">Vaf18</strain>
    </source>
</reference>
<dbReference type="PROSITE" id="PS51318">
    <property type="entry name" value="TAT"/>
    <property type="match status" value="1"/>
</dbReference>
<dbReference type="CDD" id="cd02969">
    <property type="entry name" value="PRX_like1"/>
    <property type="match status" value="1"/>
</dbReference>